<protein>
    <submittedName>
        <fullName evidence="2">Uncharacterized protein</fullName>
    </submittedName>
</protein>
<evidence type="ECO:0000313" key="2">
    <source>
        <dbReference type="EMBL" id="MBD1393429.1"/>
    </source>
</evidence>
<comment type="caution">
    <text evidence="2">The sequence shown here is derived from an EMBL/GenBank/DDBJ whole genome shotgun (WGS) entry which is preliminary data.</text>
</comment>
<gene>
    <name evidence="2" type="ORF">IDJ76_09990</name>
</gene>
<reference evidence="2" key="1">
    <citation type="submission" date="2020-09" db="EMBL/GenBank/DDBJ databases">
        <title>Novel species of Mucilaginibacter isolated from a glacier on the Tibetan Plateau.</title>
        <authorList>
            <person name="Liu Q."/>
            <person name="Xin Y.-H."/>
        </authorList>
    </citation>
    <scope>NUCLEOTIDE SEQUENCE</scope>
    <source>
        <strain evidence="2">ZB1P21</strain>
    </source>
</reference>
<keyword evidence="3" id="KW-1185">Reference proteome</keyword>
<dbReference type="Proteomes" id="UP000619078">
    <property type="component" value="Unassembled WGS sequence"/>
</dbReference>
<dbReference type="AlphaFoldDB" id="A0A926S2Q4"/>
<feature type="region of interest" description="Disordered" evidence="1">
    <location>
        <begin position="45"/>
        <end position="68"/>
    </location>
</feature>
<organism evidence="2 3">
    <name type="scientific">Mucilaginibacter glaciei</name>
    <dbReference type="NCBI Taxonomy" id="2772109"/>
    <lineage>
        <taxon>Bacteria</taxon>
        <taxon>Pseudomonadati</taxon>
        <taxon>Bacteroidota</taxon>
        <taxon>Sphingobacteriia</taxon>
        <taxon>Sphingobacteriales</taxon>
        <taxon>Sphingobacteriaceae</taxon>
        <taxon>Mucilaginibacter</taxon>
    </lineage>
</organism>
<accession>A0A926S2Q4</accession>
<sequence length="226" mass="23905">MNCSKYLLITVIAISANACKPKPQPATNLPALKAADSALIMKTEPADSAKTTDTVSKPAGAEETGDVTTPTQLIIPGKSIGQSIINESMENVYNRFGKPDSSDAAMGSALAVWYAGHNKAGYKTSIFSCHNYNGKDDIFQYVKRILVTSPYFKTAAGIGVGSTLAQIKQQHAVKPGNDHKAGGKTMNVYDDIAKGISFEVDPTTNKCVGVIIQKPGDAAGSYLNMN</sequence>
<proteinExistence type="predicted"/>
<evidence type="ECO:0000313" key="3">
    <source>
        <dbReference type="Proteomes" id="UP000619078"/>
    </source>
</evidence>
<name>A0A926S2Q4_9SPHI</name>
<dbReference type="EMBL" id="JACWMX010000004">
    <property type="protein sequence ID" value="MBD1393429.1"/>
    <property type="molecule type" value="Genomic_DNA"/>
</dbReference>
<dbReference type="RefSeq" id="WP_191163181.1">
    <property type="nucleotide sequence ID" value="NZ_JACWMX010000004.1"/>
</dbReference>
<evidence type="ECO:0000256" key="1">
    <source>
        <dbReference type="SAM" id="MobiDB-lite"/>
    </source>
</evidence>